<dbReference type="GO" id="GO:0016020">
    <property type="term" value="C:membrane"/>
    <property type="evidence" value="ECO:0007669"/>
    <property type="project" value="UniProtKB-SubCell"/>
</dbReference>
<comment type="similarity">
    <text evidence="2">Belongs to the TMEM256 family.</text>
</comment>
<reference evidence="7 8" key="1">
    <citation type="journal article" date="2010" name="Science">
        <title>Genomic comparison of the ants Camponotus floridanus and Harpegnathos saltator.</title>
        <authorList>
            <person name="Bonasio R."/>
            <person name="Zhang G."/>
            <person name="Ye C."/>
            <person name="Mutti N.S."/>
            <person name="Fang X."/>
            <person name="Qin N."/>
            <person name="Donahue G."/>
            <person name="Yang P."/>
            <person name="Li Q."/>
            <person name="Li C."/>
            <person name="Zhang P."/>
            <person name="Huang Z."/>
            <person name="Berger S.L."/>
            <person name="Reinberg D."/>
            <person name="Wang J."/>
            <person name="Liebig J."/>
        </authorList>
    </citation>
    <scope>NUCLEOTIDE SEQUENCE [LARGE SCALE GENOMIC DNA]</scope>
    <source>
        <strain evidence="7 8">R22 G/1</strain>
    </source>
</reference>
<evidence type="ECO:0000256" key="1">
    <source>
        <dbReference type="ARBA" id="ARBA00004141"/>
    </source>
</evidence>
<sequence>MAEPVYIWKLAAASGPYVKFAALSGAMAVVLGAIGSHRHYSKDEEGQEQRRIFETANRYHFIHTLALLGLPLCRVPSMAATFMLSGIVLFCGSCYYTAFTNDRRFNKTTPIGGFCLILGWCSMIF</sequence>
<dbReference type="PANTHER" id="PTHR43461:SF1">
    <property type="entry name" value="TRANSMEMBRANE PROTEIN 256"/>
    <property type="match status" value="1"/>
</dbReference>
<organism evidence="8">
    <name type="scientific">Harpegnathos saltator</name>
    <name type="common">Jerdon's jumping ant</name>
    <dbReference type="NCBI Taxonomy" id="610380"/>
    <lineage>
        <taxon>Eukaryota</taxon>
        <taxon>Metazoa</taxon>
        <taxon>Ecdysozoa</taxon>
        <taxon>Arthropoda</taxon>
        <taxon>Hexapoda</taxon>
        <taxon>Insecta</taxon>
        <taxon>Pterygota</taxon>
        <taxon>Neoptera</taxon>
        <taxon>Endopterygota</taxon>
        <taxon>Hymenoptera</taxon>
        <taxon>Apocrita</taxon>
        <taxon>Aculeata</taxon>
        <taxon>Formicoidea</taxon>
        <taxon>Formicidae</taxon>
        <taxon>Ponerinae</taxon>
        <taxon>Ponerini</taxon>
        <taxon>Harpegnathos</taxon>
    </lineage>
</organism>
<dbReference type="OrthoDB" id="269173at2759"/>
<protein>
    <submittedName>
        <fullName evidence="7">UPF0451 protein C17orf61-like protein</fullName>
    </submittedName>
</protein>
<dbReference type="Pfam" id="PF04241">
    <property type="entry name" value="DUF423"/>
    <property type="match status" value="1"/>
</dbReference>
<evidence type="ECO:0000313" key="8">
    <source>
        <dbReference type="Proteomes" id="UP000008237"/>
    </source>
</evidence>
<evidence type="ECO:0000313" key="7">
    <source>
        <dbReference type="EMBL" id="EFN89156.1"/>
    </source>
</evidence>
<keyword evidence="4 6" id="KW-1133">Transmembrane helix</keyword>
<dbReference type="OMA" id="YHYSITG"/>
<feature type="transmembrane region" description="Helical" evidence="6">
    <location>
        <begin position="17"/>
        <end position="35"/>
    </location>
</feature>
<keyword evidence="8" id="KW-1185">Reference proteome</keyword>
<evidence type="ECO:0000256" key="6">
    <source>
        <dbReference type="SAM" id="Phobius"/>
    </source>
</evidence>
<proteinExistence type="inferred from homology"/>
<dbReference type="PANTHER" id="PTHR43461">
    <property type="entry name" value="TRANSMEMBRANE PROTEIN 256"/>
    <property type="match status" value="1"/>
</dbReference>
<dbReference type="Proteomes" id="UP000008237">
    <property type="component" value="Unassembled WGS sequence"/>
</dbReference>
<dbReference type="FunCoup" id="E2B562">
    <property type="interactions" value="138"/>
</dbReference>
<keyword evidence="5 6" id="KW-0472">Membrane</keyword>
<dbReference type="EMBL" id="GL445725">
    <property type="protein sequence ID" value="EFN89156.1"/>
    <property type="molecule type" value="Genomic_DNA"/>
</dbReference>
<keyword evidence="3 6" id="KW-0812">Transmembrane</keyword>
<name>E2B562_HARSA</name>
<evidence type="ECO:0000256" key="5">
    <source>
        <dbReference type="ARBA" id="ARBA00023136"/>
    </source>
</evidence>
<evidence type="ECO:0000256" key="3">
    <source>
        <dbReference type="ARBA" id="ARBA00022692"/>
    </source>
</evidence>
<feature type="transmembrane region" description="Helical" evidence="6">
    <location>
        <begin position="78"/>
        <end position="98"/>
    </location>
</feature>
<dbReference type="AlphaFoldDB" id="E2B562"/>
<dbReference type="InterPro" id="IPR006696">
    <property type="entry name" value="DUF423"/>
</dbReference>
<evidence type="ECO:0000256" key="4">
    <source>
        <dbReference type="ARBA" id="ARBA00022989"/>
    </source>
</evidence>
<comment type="subcellular location">
    <subcellularLocation>
        <location evidence="1">Membrane</location>
        <topology evidence="1">Multi-pass membrane protein</topology>
    </subcellularLocation>
</comment>
<accession>E2B562</accession>
<gene>
    <name evidence="7" type="ORF">EAI_15924</name>
</gene>
<evidence type="ECO:0000256" key="2">
    <source>
        <dbReference type="ARBA" id="ARBA00006208"/>
    </source>
</evidence>
<dbReference type="InParanoid" id="E2B562"/>